<sequence length="118" mass="12985">MDLFAVIADPTRRIMIEMMRNDELPAGSFVAAFPGVTQPAISQHLKVLRDAGIATVRSDRQRRLYSLKPNALGPLHEWLGAAEQKREAEPDPAPVVPKPQRAKPKPAPEPAPMLDLFG</sequence>
<name>A0A1G7WDF8_9HYPH</name>
<evidence type="ECO:0000259" key="5">
    <source>
        <dbReference type="PROSITE" id="PS50987"/>
    </source>
</evidence>
<dbReference type="SMART" id="SM00418">
    <property type="entry name" value="HTH_ARSR"/>
    <property type="match status" value="1"/>
</dbReference>
<reference evidence="6 7" key="1">
    <citation type="submission" date="2016-10" db="EMBL/GenBank/DDBJ databases">
        <authorList>
            <person name="de Groot N.N."/>
        </authorList>
    </citation>
    <scope>NUCLEOTIDE SEQUENCE [LARGE SCALE GENOMIC DNA]</scope>
    <source>
        <strain evidence="6 7">CGMCC 1.10267</strain>
    </source>
</reference>
<dbReference type="PROSITE" id="PS50987">
    <property type="entry name" value="HTH_ARSR_2"/>
    <property type="match status" value="1"/>
</dbReference>
<dbReference type="InterPro" id="IPR001845">
    <property type="entry name" value="HTH_ArsR_DNA-bd_dom"/>
</dbReference>
<dbReference type="CDD" id="cd00090">
    <property type="entry name" value="HTH_ARSR"/>
    <property type="match status" value="1"/>
</dbReference>
<dbReference type="InterPro" id="IPR036390">
    <property type="entry name" value="WH_DNA-bd_sf"/>
</dbReference>
<organism evidence="6 7">
    <name type="scientific">Pelagibacterium luteolum</name>
    <dbReference type="NCBI Taxonomy" id="440168"/>
    <lineage>
        <taxon>Bacteria</taxon>
        <taxon>Pseudomonadati</taxon>
        <taxon>Pseudomonadota</taxon>
        <taxon>Alphaproteobacteria</taxon>
        <taxon>Hyphomicrobiales</taxon>
        <taxon>Devosiaceae</taxon>
        <taxon>Pelagibacterium</taxon>
    </lineage>
</organism>
<dbReference type="PRINTS" id="PR00778">
    <property type="entry name" value="HTHARSR"/>
</dbReference>
<keyword evidence="2 6" id="KW-0238">DNA-binding</keyword>
<dbReference type="InterPro" id="IPR036388">
    <property type="entry name" value="WH-like_DNA-bd_sf"/>
</dbReference>
<dbReference type="STRING" id="440168.SAMN04487974_10637"/>
<dbReference type="AlphaFoldDB" id="A0A1G7WDF8"/>
<dbReference type="Gene3D" id="1.10.10.10">
    <property type="entry name" value="Winged helix-like DNA-binding domain superfamily/Winged helix DNA-binding domain"/>
    <property type="match status" value="1"/>
</dbReference>
<accession>A0A1G7WDF8</accession>
<dbReference type="Pfam" id="PF01022">
    <property type="entry name" value="HTH_5"/>
    <property type="match status" value="1"/>
</dbReference>
<dbReference type="GO" id="GO:0003700">
    <property type="term" value="F:DNA-binding transcription factor activity"/>
    <property type="evidence" value="ECO:0007669"/>
    <property type="project" value="InterPro"/>
</dbReference>
<dbReference type="EMBL" id="FNCS01000006">
    <property type="protein sequence ID" value="SDG69170.1"/>
    <property type="molecule type" value="Genomic_DNA"/>
</dbReference>
<evidence type="ECO:0000256" key="1">
    <source>
        <dbReference type="ARBA" id="ARBA00023015"/>
    </source>
</evidence>
<protein>
    <submittedName>
        <fullName evidence="6">DNA-binding transcriptional regulator, ArsR family</fullName>
    </submittedName>
</protein>
<evidence type="ECO:0000313" key="7">
    <source>
        <dbReference type="Proteomes" id="UP000199495"/>
    </source>
</evidence>
<evidence type="ECO:0000256" key="3">
    <source>
        <dbReference type="ARBA" id="ARBA00023163"/>
    </source>
</evidence>
<keyword evidence="1" id="KW-0805">Transcription regulation</keyword>
<dbReference type="PANTHER" id="PTHR33154">
    <property type="entry name" value="TRANSCRIPTIONAL REGULATOR, ARSR FAMILY"/>
    <property type="match status" value="1"/>
</dbReference>
<feature type="region of interest" description="Disordered" evidence="4">
    <location>
        <begin position="79"/>
        <end position="118"/>
    </location>
</feature>
<dbReference type="InterPro" id="IPR051081">
    <property type="entry name" value="HTH_MetalResp_TranReg"/>
</dbReference>
<dbReference type="PANTHER" id="PTHR33154:SF33">
    <property type="entry name" value="TRANSCRIPTIONAL REPRESSOR SDPR"/>
    <property type="match status" value="1"/>
</dbReference>
<dbReference type="GO" id="GO:0003677">
    <property type="term" value="F:DNA binding"/>
    <property type="evidence" value="ECO:0007669"/>
    <property type="project" value="UniProtKB-KW"/>
</dbReference>
<feature type="domain" description="HTH arsR-type" evidence="5">
    <location>
        <begin position="1"/>
        <end position="87"/>
    </location>
</feature>
<dbReference type="Proteomes" id="UP000199495">
    <property type="component" value="Unassembled WGS sequence"/>
</dbReference>
<evidence type="ECO:0000256" key="2">
    <source>
        <dbReference type="ARBA" id="ARBA00023125"/>
    </source>
</evidence>
<proteinExistence type="predicted"/>
<dbReference type="SUPFAM" id="SSF46785">
    <property type="entry name" value="Winged helix' DNA-binding domain"/>
    <property type="match status" value="1"/>
</dbReference>
<dbReference type="NCBIfam" id="NF033788">
    <property type="entry name" value="HTH_metalloreg"/>
    <property type="match status" value="1"/>
</dbReference>
<dbReference type="RefSeq" id="WP_176762626.1">
    <property type="nucleotide sequence ID" value="NZ_FNCS01000006.1"/>
</dbReference>
<keyword evidence="3" id="KW-0804">Transcription</keyword>
<evidence type="ECO:0000313" key="6">
    <source>
        <dbReference type="EMBL" id="SDG69170.1"/>
    </source>
</evidence>
<evidence type="ECO:0000256" key="4">
    <source>
        <dbReference type="SAM" id="MobiDB-lite"/>
    </source>
</evidence>
<gene>
    <name evidence="6" type="ORF">SAMN04487974_10637</name>
</gene>
<keyword evidence="7" id="KW-1185">Reference proteome</keyword>
<dbReference type="InterPro" id="IPR011991">
    <property type="entry name" value="ArsR-like_HTH"/>
</dbReference>